<gene>
    <name evidence="1" type="ORF">K8V05_17090</name>
</gene>
<dbReference type="AlphaFoldDB" id="A0A921H997"/>
<evidence type="ECO:0000313" key="1">
    <source>
        <dbReference type="EMBL" id="HJF72467.1"/>
    </source>
</evidence>
<reference evidence="1" key="1">
    <citation type="journal article" date="2021" name="PeerJ">
        <title>Extensive microbial diversity within the chicken gut microbiome revealed by metagenomics and culture.</title>
        <authorList>
            <person name="Gilroy R."/>
            <person name="Ravi A."/>
            <person name="Getino M."/>
            <person name="Pursley I."/>
            <person name="Horton D.L."/>
            <person name="Alikhan N.F."/>
            <person name="Baker D."/>
            <person name="Gharbi K."/>
            <person name="Hall N."/>
            <person name="Watson M."/>
            <person name="Adriaenssens E.M."/>
            <person name="Foster-Nyarko E."/>
            <person name="Jarju S."/>
            <person name="Secka A."/>
            <person name="Antonio M."/>
            <person name="Oren A."/>
            <person name="Chaudhuri R.R."/>
            <person name="La Ragione R."/>
            <person name="Hildebrand F."/>
            <person name="Pallen M.J."/>
        </authorList>
    </citation>
    <scope>NUCLEOTIDE SEQUENCE</scope>
    <source>
        <strain evidence="1">6966</strain>
    </source>
</reference>
<dbReference type="Pfam" id="PF10902">
    <property type="entry name" value="WYL_2"/>
    <property type="match status" value="1"/>
</dbReference>
<dbReference type="Proteomes" id="UP000742098">
    <property type="component" value="Unassembled WGS sequence"/>
</dbReference>
<comment type="caution">
    <text evidence="1">The sequence shown here is derived from an EMBL/GenBank/DDBJ whole genome shotgun (WGS) entry which is preliminary data.</text>
</comment>
<organism evidence="1 2">
    <name type="scientific">Butyricimonas virosa</name>
    <dbReference type="NCBI Taxonomy" id="544645"/>
    <lineage>
        <taxon>Bacteria</taxon>
        <taxon>Pseudomonadati</taxon>
        <taxon>Bacteroidota</taxon>
        <taxon>Bacteroidia</taxon>
        <taxon>Bacteroidales</taxon>
        <taxon>Odoribacteraceae</taxon>
        <taxon>Butyricimonas</taxon>
    </lineage>
</organism>
<accession>A0A921H997</accession>
<dbReference type="InterPro" id="IPR024401">
    <property type="entry name" value="WYL_prot"/>
</dbReference>
<dbReference type="EMBL" id="DYVS01000326">
    <property type="protein sequence ID" value="HJF72467.1"/>
    <property type="molecule type" value="Genomic_DNA"/>
</dbReference>
<sequence>MKALVINTNNIIENTIKCVHHNIDVPTSLSKGVMLETLKQRMMRGEVVRFCYQKLDGSIRFAVGTLQIDVVKANVIGSGVPKKFFGMFAYIDLQKMAWRAFKEERLIGIVD</sequence>
<name>A0A921H997_9BACT</name>
<protein>
    <submittedName>
        <fullName evidence="1">SH3 beta-barrel fold-containing protein</fullName>
    </submittedName>
</protein>
<reference evidence="1" key="2">
    <citation type="submission" date="2021-09" db="EMBL/GenBank/DDBJ databases">
        <authorList>
            <person name="Gilroy R."/>
        </authorList>
    </citation>
    <scope>NUCLEOTIDE SEQUENCE</scope>
    <source>
        <strain evidence="1">6966</strain>
    </source>
</reference>
<proteinExistence type="predicted"/>
<evidence type="ECO:0000313" key="2">
    <source>
        <dbReference type="Proteomes" id="UP000742098"/>
    </source>
</evidence>